<feature type="region of interest" description="Disordered" evidence="2">
    <location>
        <begin position="82"/>
        <end position="106"/>
    </location>
</feature>
<name>A0A9P6HWY4_9PEZI</name>
<evidence type="ECO:0000313" key="3">
    <source>
        <dbReference type="EMBL" id="KAF9869811.1"/>
    </source>
</evidence>
<dbReference type="AlphaFoldDB" id="A0A9P6HWY4"/>
<organism evidence="3 4">
    <name type="scientific">Colletotrichum karsti</name>
    <dbReference type="NCBI Taxonomy" id="1095194"/>
    <lineage>
        <taxon>Eukaryota</taxon>
        <taxon>Fungi</taxon>
        <taxon>Dikarya</taxon>
        <taxon>Ascomycota</taxon>
        <taxon>Pezizomycotina</taxon>
        <taxon>Sordariomycetes</taxon>
        <taxon>Hypocreomycetidae</taxon>
        <taxon>Glomerellales</taxon>
        <taxon>Glomerellaceae</taxon>
        <taxon>Colletotrichum</taxon>
        <taxon>Colletotrichum boninense species complex</taxon>
    </lineage>
</organism>
<sequence>MSKNATLGHDPVPRQFWFLVGGNMLSPPPTWDRLVAMTEGRTKVVQDAKNEKREFQEAQRRAKQELAAAKKAYKDSYSGGLAAWKQRKRDAENASGDDGDGTGREE</sequence>
<dbReference type="Proteomes" id="UP000781932">
    <property type="component" value="Unassembled WGS sequence"/>
</dbReference>
<gene>
    <name evidence="3" type="ORF">CkaCkLH20_12728</name>
</gene>
<accession>A0A9P6HWY4</accession>
<dbReference type="OrthoDB" id="4850074at2759"/>
<evidence type="ECO:0000256" key="2">
    <source>
        <dbReference type="SAM" id="MobiDB-lite"/>
    </source>
</evidence>
<dbReference type="RefSeq" id="XP_038739272.1">
    <property type="nucleotide sequence ID" value="XM_038895440.1"/>
</dbReference>
<reference evidence="3" key="1">
    <citation type="submission" date="2020-03" db="EMBL/GenBank/DDBJ databases">
        <authorList>
            <person name="He L."/>
        </authorList>
    </citation>
    <scope>NUCLEOTIDE SEQUENCE</scope>
    <source>
        <strain evidence="3">CkLH20</strain>
    </source>
</reference>
<proteinExistence type="predicted"/>
<dbReference type="EMBL" id="JAATWM020000064">
    <property type="protein sequence ID" value="KAF9869811.1"/>
    <property type="molecule type" value="Genomic_DNA"/>
</dbReference>
<comment type="caution">
    <text evidence="3">The sequence shown here is derived from an EMBL/GenBank/DDBJ whole genome shotgun (WGS) entry which is preliminary data.</text>
</comment>
<reference evidence="3" key="2">
    <citation type="submission" date="2020-11" db="EMBL/GenBank/DDBJ databases">
        <title>Whole genome sequencing of Colletotrichum sp.</title>
        <authorList>
            <person name="Li H."/>
        </authorList>
    </citation>
    <scope>NUCLEOTIDE SEQUENCE</scope>
    <source>
        <strain evidence="3">CkLH20</strain>
    </source>
</reference>
<keyword evidence="4" id="KW-1185">Reference proteome</keyword>
<evidence type="ECO:0000256" key="1">
    <source>
        <dbReference type="SAM" id="Coils"/>
    </source>
</evidence>
<protein>
    <submittedName>
        <fullName evidence="3">Uncharacterized protein</fullName>
    </submittedName>
</protein>
<dbReference type="GeneID" id="62168514"/>
<evidence type="ECO:0000313" key="4">
    <source>
        <dbReference type="Proteomes" id="UP000781932"/>
    </source>
</evidence>
<feature type="coiled-coil region" evidence="1">
    <location>
        <begin position="41"/>
        <end position="72"/>
    </location>
</feature>
<keyword evidence="1" id="KW-0175">Coiled coil</keyword>